<dbReference type="AlphaFoldDB" id="A0A3P3XKZ1"/>
<dbReference type="InterPro" id="IPR037126">
    <property type="entry name" value="PdaC/RsiV-like_sf"/>
</dbReference>
<accession>A0A3P3XKZ1</accession>
<dbReference type="Gene3D" id="3.30.565.40">
    <property type="entry name" value="Fervidobacterium nodosum Rt17-B1 like"/>
    <property type="match status" value="1"/>
</dbReference>
<dbReference type="EMBL" id="FWDM01000032">
    <property type="protein sequence ID" value="SLM15035.1"/>
    <property type="molecule type" value="Genomic_DNA"/>
</dbReference>
<proteinExistence type="predicted"/>
<evidence type="ECO:0000259" key="1">
    <source>
        <dbReference type="Pfam" id="PF11738"/>
    </source>
</evidence>
<feature type="domain" description="DUF3298" evidence="1">
    <location>
        <begin position="273"/>
        <end position="354"/>
    </location>
</feature>
<gene>
    <name evidence="2" type="ORF">SPIROBIBN47_380040</name>
</gene>
<reference evidence="2" key="1">
    <citation type="submission" date="2017-02" db="EMBL/GenBank/DDBJ databases">
        <authorList>
            <person name="Regsiter A."/>
            <person name="William W."/>
        </authorList>
    </citation>
    <scope>NUCLEOTIDE SEQUENCE</scope>
    <source>
        <strain evidence="2">Bib</strain>
    </source>
</reference>
<dbReference type="Gene3D" id="3.90.640.20">
    <property type="entry name" value="Heat-shock cognate protein, ATPase"/>
    <property type="match status" value="1"/>
</dbReference>
<dbReference type="InterPro" id="IPR021729">
    <property type="entry name" value="DUF3298"/>
</dbReference>
<name>A0A3P3XKZ1_9SPIR</name>
<organism evidence="2">
    <name type="scientific">uncultured spirochete</name>
    <dbReference type="NCBI Taxonomy" id="156406"/>
    <lineage>
        <taxon>Bacteria</taxon>
        <taxon>Pseudomonadati</taxon>
        <taxon>Spirochaetota</taxon>
        <taxon>Spirochaetia</taxon>
        <taxon>Spirochaetales</taxon>
        <taxon>environmental samples</taxon>
    </lineage>
</organism>
<dbReference type="Pfam" id="PF11738">
    <property type="entry name" value="DUF3298"/>
    <property type="match status" value="1"/>
</dbReference>
<evidence type="ECO:0000313" key="2">
    <source>
        <dbReference type="EMBL" id="SLM15035.1"/>
    </source>
</evidence>
<sequence length="368" mass="41070">MRANAICRPHISGRKHIRAAFIGAAALAWLMLWDGCSYSHSFPAGFVRFAPQLDAWENRSEGFCLVLVSSSDRAQGFLEWNSQGIYGRIVQAQKNGNTVAITLGDGGMNGLQLSIFLKRKSIIAEYFRKDKSALQPFRIEAWHVSSEEGMRVLGATFVEKLPNEGALSLRLQYVSAQDAARSRILDEILRRGMSPYNMAELRLAQQKEAAVAVQNRAPPPQEYEEIEYPVFISDQYLSIATQHYLFDGGAHGAASTTFDIIDRAEGKRLSAQDIFAGDWKAGLKLLLAAELMRQSAFWGNSGQEADLKALGLFESELYPSDDIFVCAGGVGFQYDRYQIAPWYMGEFIIILPWNELTSYLSPAFKIPQ</sequence>
<protein>
    <recommendedName>
        <fullName evidence="1">DUF3298 domain-containing protein</fullName>
    </recommendedName>
</protein>